<dbReference type="AlphaFoldDB" id="A0A077RR40"/>
<sequence length="222" mass="23702">MAGEARGTPPARRASCAAPTSSASTRPPVRWRPRRRCSPCGSTSRAPLRRARPCAGGRGGAAARVALLRELRFDAPARALAAEEALQPGWLYFALPMSMRRRPLSGQEMAALAVKASSALAVASGTDTEFAFEYAGGTGTEFAFEYAGGTGTVFAGILGPEKHSESNGGYNTELCLPAMKTRLCLQGLRAIAPDPSVARLRPPPPPPFIEQPRRRQSLEQRR</sequence>
<proteinExistence type="predicted"/>
<feature type="region of interest" description="Disordered" evidence="1">
    <location>
        <begin position="1"/>
        <end position="53"/>
    </location>
</feature>
<accession>A0A077RR40</accession>
<protein>
    <submittedName>
        <fullName evidence="2">Uncharacterized protein</fullName>
    </submittedName>
</protein>
<feature type="region of interest" description="Disordered" evidence="1">
    <location>
        <begin position="194"/>
        <end position="222"/>
    </location>
</feature>
<evidence type="ECO:0000313" key="2">
    <source>
        <dbReference type="EMBL" id="CDM79991.1"/>
    </source>
</evidence>
<gene>
    <name evidence="2" type="ORF">TRAES_3BF171500030CFD_c1</name>
</gene>
<dbReference type="EMBL" id="HG670306">
    <property type="protein sequence ID" value="CDM79991.1"/>
    <property type="molecule type" value="Genomic_DNA"/>
</dbReference>
<dbReference type="Pfam" id="PF14009">
    <property type="entry name" value="PADRE"/>
    <property type="match status" value="1"/>
</dbReference>
<dbReference type="PANTHER" id="PTHR33052">
    <property type="entry name" value="DUF4228 DOMAIN PROTEIN-RELATED"/>
    <property type="match status" value="1"/>
</dbReference>
<name>A0A077RR40_WHEAT</name>
<dbReference type="InterPro" id="IPR025322">
    <property type="entry name" value="PADRE_dom"/>
</dbReference>
<feature type="compositionally biased region" description="Basic and acidic residues" evidence="1">
    <location>
        <begin position="211"/>
        <end position="222"/>
    </location>
</feature>
<reference evidence="2" key="1">
    <citation type="journal article" date="2014" name="Science">
        <title>Structural and functional partitioning of bread wheat chromosome 3B.</title>
        <authorList>
            <person name="Choulet F."/>
            <person name="Alberti A."/>
            <person name="Theil S."/>
            <person name="Glover N."/>
            <person name="Barbe V."/>
            <person name="Daron J."/>
            <person name="Pingault L."/>
            <person name="Sourdille P."/>
            <person name="Couloux A."/>
            <person name="Paux E."/>
            <person name="Leroy P."/>
            <person name="Mangenot S."/>
            <person name="Guilhot N."/>
            <person name="Le Gouis J."/>
            <person name="Balfourier F."/>
            <person name="Alaux M."/>
            <person name="Jamilloux V."/>
            <person name="Poulain J."/>
            <person name="Durand C."/>
            <person name="Bellec A."/>
            <person name="Gaspin C."/>
            <person name="Safar J."/>
            <person name="Dolezel J."/>
            <person name="Rogers J."/>
            <person name="Vandepoele K."/>
            <person name="Aury J.M."/>
            <person name="Mayer K."/>
            <person name="Berges H."/>
            <person name="Quesneville H."/>
            <person name="Wincker P."/>
            <person name="Feuillet C."/>
        </authorList>
    </citation>
    <scope>NUCLEOTIDE SEQUENCE</scope>
</reference>
<feature type="compositionally biased region" description="Low complexity" evidence="1">
    <location>
        <begin position="8"/>
        <end position="28"/>
    </location>
</feature>
<dbReference type="HOGENOM" id="CLU_1247295_0_0_1"/>
<evidence type="ECO:0000256" key="1">
    <source>
        <dbReference type="SAM" id="MobiDB-lite"/>
    </source>
</evidence>
<organism evidence="2">
    <name type="scientific">Triticum aestivum</name>
    <name type="common">Wheat</name>
    <dbReference type="NCBI Taxonomy" id="4565"/>
    <lineage>
        <taxon>Eukaryota</taxon>
        <taxon>Viridiplantae</taxon>
        <taxon>Streptophyta</taxon>
        <taxon>Embryophyta</taxon>
        <taxon>Tracheophyta</taxon>
        <taxon>Spermatophyta</taxon>
        <taxon>Magnoliopsida</taxon>
        <taxon>Liliopsida</taxon>
        <taxon>Poales</taxon>
        <taxon>Poaceae</taxon>
        <taxon>BOP clade</taxon>
        <taxon>Pooideae</taxon>
        <taxon>Triticodae</taxon>
        <taxon>Triticeae</taxon>
        <taxon>Triticinae</taxon>
        <taxon>Triticum</taxon>
    </lineage>
</organism>